<protein>
    <submittedName>
        <fullName evidence="1">Uncharacterized protein</fullName>
    </submittedName>
</protein>
<dbReference type="AlphaFoldDB" id="G3GUH4"/>
<name>G3GUH4_CRIGR</name>
<dbReference type="Proteomes" id="UP000001075">
    <property type="component" value="Unassembled WGS sequence"/>
</dbReference>
<gene>
    <name evidence="1" type="ORF">I79_001336</name>
</gene>
<dbReference type="EMBL" id="JH000030">
    <property type="protein sequence ID" value="EGV95575.1"/>
    <property type="molecule type" value="Genomic_DNA"/>
</dbReference>
<reference evidence="2" key="1">
    <citation type="journal article" date="2011" name="Nat. Biotechnol.">
        <title>The genomic sequence of the Chinese hamster ovary (CHO)-K1 cell line.</title>
        <authorList>
            <person name="Xu X."/>
            <person name="Nagarajan H."/>
            <person name="Lewis N.E."/>
            <person name="Pan S."/>
            <person name="Cai Z."/>
            <person name="Liu X."/>
            <person name="Chen W."/>
            <person name="Xie M."/>
            <person name="Wang W."/>
            <person name="Hammond S."/>
            <person name="Andersen M.R."/>
            <person name="Neff N."/>
            <person name="Passarelli B."/>
            <person name="Koh W."/>
            <person name="Fan H.C."/>
            <person name="Wang J."/>
            <person name="Gui Y."/>
            <person name="Lee K.H."/>
            <person name="Betenbaugh M.J."/>
            <person name="Quake S.R."/>
            <person name="Famili I."/>
            <person name="Palsson B.O."/>
            <person name="Wang J."/>
        </authorList>
    </citation>
    <scope>NUCLEOTIDE SEQUENCE [LARGE SCALE GENOMIC DNA]</scope>
    <source>
        <strain evidence="2">CHO K1 cell line</strain>
    </source>
</reference>
<dbReference type="InParanoid" id="G3GUH4"/>
<accession>G3GUH4</accession>
<proteinExistence type="predicted"/>
<evidence type="ECO:0000313" key="1">
    <source>
        <dbReference type="EMBL" id="EGV95575.1"/>
    </source>
</evidence>
<sequence length="67" mass="7050">MATVPHESRLARSLHPSTRPLLHSACEDKGQFCSLATAHTGHVCSHFSVKKPTGSAAGWGSGIRLLG</sequence>
<evidence type="ECO:0000313" key="2">
    <source>
        <dbReference type="Proteomes" id="UP000001075"/>
    </source>
</evidence>
<organism evidence="1 2">
    <name type="scientific">Cricetulus griseus</name>
    <name type="common">Chinese hamster</name>
    <name type="synonym">Cricetulus barabensis griseus</name>
    <dbReference type="NCBI Taxonomy" id="10029"/>
    <lineage>
        <taxon>Eukaryota</taxon>
        <taxon>Metazoa</taxon>
        <taxon>Chordata</taxon>
        <taxon>Craniata</taxon>
        <taxon>Vertebrata</taxon>
        <taxon>Euteleostomi</taxon>
        <taxon>Mammalia</taxon>
        <taxon>Eutheria</taxon>
        <taxon>Euarchontoglires</taxon>
        <taxon>Glires</taxon>
        <taxon>Rodentia</taxon>
        <taxon>Myomorpha</taxon>
        <taxon>Muroidea</taxon>
        <taxon>Cricetidae</taxon>
        <taxon>Cricetinae</taxon>
        <taxon>Cricetulus</taxon>
    </lineage>
</organism>